<dbReference type="Gene3D" id="3.30.450.20">
    <property type="entry name" value="PAS domain"/>
    <property type="match status" value="1"/>
</dbReference>
<dbReference type="GO" id="GO:0006935">
    <property type="term" value="P:chemotaxis"/>
    <property type="evidence" value="ECO:0007669"/>
    <property type="project" value="InterPro"/>
</dbReference>
<name>A0A2U8H686_9RHOO</name>
<dbReference type="GO" id="GO:0005886">
    <property type="term" value="C:plasma membrane"/>
    <property type="evidence" value="ECO:0007669"/>
    <property type="project" value="UniProtKB-SubCell"/>
</dbReference>
<evidence type="ECO:0000256" key="1">
    <source>
        <dbReference type="ARBA" id="ARBA00004651"/>
    </source>
</evidence>
<evidence type="ECO:0000256" key="2">
    <source>
        <dbReference type="ARBA" id="ARBA00022475"/>
    </source>
</evidence>
<dbReference type="EMBL" id="CP022188">
    <property type="protein sequence ID" value="AWI81331.1"/>
    <property type="molecule type" value="Genomic_DNA"/>
</dbReference>
<dbReference type="SUPFAM" id="SSF58104">
    <property type="entry name" value="Methyl-accepting chemotaxis protein (MCP) signaling domain"/>
    <property type="match status" value="1"/>
</dbReference>
<proteinExistence type="inferred from homology"/>
<evidence type="ECO:0000313" key="12">
    <source>
        <dbReference type="Proteomes" id="UP000244902"/>
    </source>
</evidence>
<dbReference type="PANTHER" id="PTHR32089:SF112">
    <property type="entry name" value="LYSOZYME-LIKE PROTEIN-RELATED"/>
    <property type="match status" value="1"/>
</dbReference>
<dbReference type="AlphaFoldDB" id="A0A2U8H686"/>
<comment type="similarity">
    <text evidence="7">Belongs to the methyl-accepting chemotaxis (MCP) protein family.</text>
</comment>
<gene>
    <name evidence="11" type="ORF">CEW87_19335</name>
</gene>
<evidence type="ECO:0000256" key="6">
    <source>
        <dbReference type="ARBA" id="ARBA00023224"/>
    </source>
</evidence>
<evidence type="ECO:0000313" key="11">
    <source>
        <dbReference type="EMBL" id="AWI81331.1"/>
    </source>
</evidence>
<evidence type="ECO:0000256" key="9">
    <source>
        <dbReference type="SAM" id="Phobius"/>
    </source>
</evidence>
<dbReference type="CDD" id="cd11386">
    <property type="entry name" value="MCP_signal"/>
    <property type="match status" value="1"/>
</dbReference>
<comment type="subcellular location">
    <subcellularLocation>
        <location evidence="1">Cell membrane</location>
        <topology evidence="1">Multi-pass membrane protein</topology>
    </subcellularLocation>
</comment>
<dbReference type="Gene3D" id="1.10.287.950">
    <property type="entry name" value="Methyl-accepting chemotaxis protein"/>
    <property type="match status" value="1"/>
</dbReference>
<protein>
    <submittedName>
        <fullName evidence="11">Chemotaxis protein</fullName>
    </submittedName>
</protein>
<feature type="transmembrane region" description="Helical" evidence="9">
    <location>
        <begin position="12"/>
        <end position="33"/>
    </location>
</feature>
<keyword evidence="3 9" id="KW-0812">Transmembrane</keyword>
<dbReference type="FunFam" id="1.10.287.950:FF:000001">
    <property type="entry name" value="Methyl-accepting chemotaxis sensory transducer"/>
    <property type="match status" value="1"/>
</dbReference>
<evidence type="ECO:0000256" key="5">
    <source>
        <dbReference type="ARBA" id="ARBA00023136"/>
    </source>
</evidence>
<accession>A0A2U8H686</accession>
<dbReference type="PRINTS" id="PR00260">
    <property type="entry name" value="CHEMTRNSDUCR"/>
</dbReference>
<keyword evidence="4 9" id="KW-1133">Transmembrane helix</keyword>
<dbReference type="InterPro" id="IPR004090">
    <property type="entry name" value="Chemotax_Me-accpt_rcpt"/>
</dbReference>
<dbReference type="OrthoDB" id="8555762at2"/>
<keyword evidence="2" id="KW-1003">Cell membrane</keyword>
<reference evidence="11 12" key="1">
    <citation type="submission" date="2017-06" db="EMBL/GenBank/DDBJ databases">
        <title>Azoarcus sp. TSNA42 complete genome sequence.</title>
        <authorList>
            <person name="Woo J.-H."/>
            <person name="Kim H.-S."/>
        </authorList>
    </citation>
    <scope>NUCLEOTIDE SEQUENCE [LARGE SCALE GENOMIC DNA]</scope>
    <source>
        <strain evidence="11 12">TSNA42</strain>
    </source>
</reference>
<dbReference type="GO" id="GO:0007165">
    <property type="term" value="P:signal transduction"/>
    <property type="evidence" value="ECO:0007669"/>
    <property type="project" value="UniProtKB-KW"/>
</dbReference>
<evidence type="ECO:0000256" key="7">
    <source>
        <dbReference type="ARBA" id="ARBA00029447"/>
    </source>
</evidence>
<organism evidence="11 12">
    <name type="scientific">Parazoarcus communis</name>
    <dbReference type="NCBI Taxonomy" id="41977"/>
    <lineage>
        <taxon>Bacteria</taxon>
        <taxon>Pseudomonadati</taxon>
        <taxon>Pseudomonadota</taxon>
        <taxon>Betaproteobacteria</taxon>
        <taxon>Rhodocyclales</taxon>
        <taxon>Zoogloeaceae</taxon>
        <taxon>Parazoarcus</taxon>
    </lineage>
</organism>
<dbReference type="Proteomes" id="UP000244902">
    <property type="component" value="Chromosome"/>
</dbReference>
<dbReference type="SMART" id="SM00283">
    <property type="entry name" value="MA"/>
    <property type="match status" value="1"/>
</dbReference>
<evidence type="ECO:0000259" key="10">
    <source>
        <dbReference type="PROSITE" id="PS50111"/>
    </source>
</evidence>
<evidence type="ECO:0000256" key="8">
    <source>
        <dbReference type="PROSITE-ProRule" id="PRU00284"/>
    </source>
</evidence>
<dbReference type="InterPro" id="IPR004089">
    <property type="entry name" value="MCPsignal_dom"/>
</dbReference>
<dbReference type="RefSeq" id="WP_108975647.1">
    <property type="nucleotide sequence ID" value="NZ_CP022188.1"/>
</dbReference>
<dbReference type="GO" id="GO:0004888">
    <property type="term" value="F:transmembrane signaling receptor activity"/>
    <property type="evidence" value="ECO:0007669"/>
    <property type="project" value="InterPro"/>
</dbReference>
<dbReference type="Pfam" id="PF00015">
    <property type="entry name" value="MCPsignal"/>
    <property type="match status" value="1"/>
</dbReference>
<sequence length="546" mass="58631">MSKDRSMSLRSRLIALTVATVIGLCVLFVVVLMSERQQLMTDRQEKVRNLVEVAHATVTHFEKLAANGTLEVADAQKAAMEVLRTMRYDKNEYFWINDLNNVMIMHPIRGDLDGKKLDQLKDANGKLLFVEFNDVVKARGAGFVDYLWAKPGSEAPVPKVSYVKGSDAWKWVIGTGIYVDDVDALFKVKAAWLLVWGLGIGGFIAISLTLVGRWILRTLGGEPEYASRITRSIAAGDLTSDVVCAPGDTTSVLAGMKAMQQTLRQMIEEIVRDAEQLSSASSQMLVASEEVAAQSSHQSEAASSMAAAVEEMTVSIDQVAENAHEAHAITVHSGELSAKGTGVIQNAAAEMRNISDAVKSSSEIIQDLGEQSNQITSIVNTIREIADQTNLLALNAAIEAARAGEQGRGFAVVADEVRKLAERTSLSTTEIASMVGKIQTGTRNAVSSMEAGVRQAGSGVALASQAGESITEIRDGAQRVMEVVNSISDAIREQGTVSSEIARNIEQIAQMSEEGARAVHNTAEAARNMQKLSSGLHAAVSRFKLG</sequence>
<evidence type="ECO:0000256" key="3">
    <source>
        <dbReference type="ARBA" id="ARBA00022692"/>
    </source>
</evidence>
<dbReference type="PANTHER" id="PTHR32089">
    <property type="entry name" value="METHYL-ACCEPTING CHEMOTAXIS PROTEIN MCPB"/>
    <property type="match status" value="1"/>
</dbReference>
<feature type="domain" description="Methyl-accepting transducer" evidence="10">
    <location>
        <begin position="273"/>
        <end position="509"/>
    </location>
</feature>
<dbReference type="PROSITE" id="PS50111">
    <property type="entry name" value="CHEMOTAXIS_TRANSDUC_2"/>
    <property type="match status" value="1"/>
</dbReference>
<keyword evidence="5 9" id="KW-0472">Membrane</keyword>
<dbReference type="Pfam" id="PF17200">
    <property type="entry name" value="sCache_2"/>
    <property type="match status" value="1"/>
</dbReference>
<evidence type="ECO:0000256" key="4">
    <source>
        <dbReference type="ARBA" id="ARBA00022989"/>
    </source>
</evidence>
<dbReference type="InterPro" id="IPR033480">
    <property type="entry name" value="sCache_2"/>
</dbReference>
<dbReference type="SMART" id="SM01049">
    <property type="entry name" value="Cache_2"/>
    <property type="match status" value="1"/>
</dbReference>
<feature type="transmembrane region" description="Helical" evidence="9">
    <location>
        <begin position="193"/>
        <end position="216"/>
    </location>
</feature>
<keyword evidence="6 8" id="KW-0807">Transducer</keyword>